<dbReference type="AlphaFoldDB" id="A0A8H6L592"/>
<evidence type="ECO:0000313" key="1">
    <source>
        <dbReference type="EMBL" id="KAF6236091.1"/>
    </source>
</evidence>
<keyword evidence="2" id="KW-1185">Reference proteome</keyword>
<sequence>MDEIMTNPMAELTEKGFVKLPSLRQLLPKRDPTPEPEENIPRPYYNEYGHCDGFVAWWDNRTGKGMIIDHRYGVEHKIELKDIKWSNYGALVPGSMVEYEYSDHGLSKGVSKVWVVSGCEYVLYADAWRDDMKYFYMQTEKREYYERSTRGR</sequence>
<protein>
    <submittedName>
        <fullName evidence="1">Uncharacterized protein</fullName>
    </submittedName>
</protein>
<comment type="caution">
    <text evidence="1">The sequence shown here is derived from an EMBL/GenBank/DDBJ whole genome shotgun (WGS) entry which is preliminary data.</text>
</comment>
<name>A0A8H6L592_9LECA</name>
<evidence type="ECO:0000313" key="2">
    <source>
        <dbReference type="Proteomes" id="UP000578531"/>
    </source>
</evidence>
<accession>A0A8H6L592</accession>
<dbReference type="Proteomes" id="UP000578531">
    <property type="component" value="Unassembled WGS sequence"/>
</dbReference>
<reference evidence="1 2" key="1">
    <citation type="journal article" date="2020" name="Genomics">
        <title>Complete, high-quality genomes from long-read metagenomic sequencing of two wolf lichen thalli reveals enigmatic genome architecture.</title>
        <authorList>
            <person name="McKenzie S.K."/>
            <person name="Walston R.F."/>
            <person name="Allen J.L."/>
        </authorList>
    </citation>
    <scope>NUCLEOTIDE SEQUENCE [LARGE SCALE GENOMIC DNA]</scope>
    <source>
        <strain evidence="1">WasteWater2</strain>
    </source>
</reference>
<proteinExistence type="predicted"/>
<gene>
    <name evidence="1" type="ORF">HO173_005719</name>
</gene>
<dbReference type="GeneID" id="59287381"/>
<organism evidence="1 2">
    <name type="scientific">Letharia columbiana</name>
    <dbReference type="NCBI Taxonomy" id="112416"/>
    <lineage>
        <taxon>Eukaryota</taxon>
        <taxon>Fungi</taxon>
        <taxon>Dikarya</taxon>
        <taxon>Ascomycota</taxon>
        <taxon>Pezizomycotina</taxon>
        <taxon>Lecanoromycetes</taxon>
        <taxon>OSLEUM clade</taxon>
        <taxon>Lecanoromycetidae</taxon>
        <taxon>Lecanorales</taxon>
        <taxon>Lecanorineae</taxon>
        <taxon>Parmeliaceae</taxon>
        <taxon>Letharia</taxon>
    </lineage>
</organism>
<dbReference type="EMBL" id="JACCJC010000021">
    <property type="protein sequence ID" value="KAF6236091.1"/>
    <property type="molecule type" value="Genomic_DNA"/>
</dbReference>
<dbReference type="OrthoDB" id="5275601at2759"/>
<dbReference type="RefSeq" id="XP_037165443.1">
    <property type="nucleotide sequence ID" value="XM_037307634.1"/>
</dbReference>